<feature type="transmembrane region" description="Helical" evidence="1">
    <location>
        <begin position="76"/>
        <end position="98"/>
    </location>
</feature>
<feature type="transmembrane region" description="Helical" evidence="1">
    <location>
        <begin position="6"/>
        <end position="27"/>
    </location>
</feature>
<gene>
    <name evidence="2" type="ORF">LTRI10_LOCUS12404</name>
</gene>
<name>A0AAV2D8P9_9ROSI</name>
<sequence>MSLPSLRIWLIGSKLLKLIYGLLVCLLSHLPPPLLLNVAVVTAVAVVLLAGGLVVARPPIQAPTPHPRLLPSLLGTPSLFAVMMNLLAVVLVSIVNTVTSLGIAPKPVSALPSPETTAGQLHTTSSLVSSYFVSRLLAHGLRGHSSRDKQSWQLVTLL</sequence>
<keyword evidence="1" id="KW-0812">Transmembrane</keyword>
<reference evidence="2 3" key="1">
    <citation type="submission" date="2024-04" db="EMBL/GenBank/DDBJ databases">
        <authorList>
            <person name="Fracassetti M."/>
        </authorList>
    </citation>
    <scope>NUCLEOTIDE SEQUENCE [LARGE SCALE GENOMIC DNA]</scope>
</reference>
<keyword evidence="1" id="KW-1133">Transmembrane helix</keyword>
<organism evidence="2 3">
    <name type="scientific">Linum trigynum</name>
    <dbReference type="NCBI Taxonomy" id="586398"/>
    <lineage>
        <taxon>Eukaryota</taxon>
        <taxon>Viridiplantae</taxon>
        <taxon>Streptophyta</taxon>
        <taxon>Embryophyta</taxon>
        <taxon>Tracheophyta</taxon>
        <taxon>Spermatophyta</taxon>
        <taxon>Magnoliopsida</taxon>
        <taxon>eudicotyledons</taxon>
        <taxon>Gunneridae</taxon>
        <taxon>Pentapetalae</taxon>
        <taxon>rosids</taxon>
        <taxon>fabids</taxon>
        <taxon>Malpighiales</taxon>
        <taxon>Linaceae</taxon>
        <taxon>Linum</taxon>
    </lineage>
</organism>
<evidence type="ECO:0000313" key="3">
    <source>
        <dbReference type="Proteomes" id="UP001497516"/>
    </source>
</evidence>
<dbReference type="EMBL" id="OZ034815">
    <property type="protein sequence ID" value="CAL1370193.1"/>
    <property type="molecule type" value="Genomic_DNA"/>
</dbReference>
<proteinExistence type="predicted"/>
<accession>A0AAV2D8P9</accession>
<keyword evidence="3" id="KW-1185">Reference proteome</keyword>
<evidence type="ECO:0000256" key="1">
    <source>
        <dbReference type="SAM" id="Phobius"/>
    </source>
</evidence>
<protein>
    <submittedName>
        <fullName evidence="2">Uncharacterized protein</fullName>
    </submittedName>
</protein>
<evidence type="ECO:0000313" key="2">
    <source>
        <dbReference type="EMBL" id="CAL1370193.1"/>
    </source>
</evidence>
<feature type="transmembrane region" description="Helical" evidence="1">
    <location>
        <begin position="34"/>
        <end position="56"/>
    </location>
</feature>
<dbReference type="AlphaFoldDB" id="A0AAV2D8P9"/>
<dbReference type="Proteomes" id="UP001497516">
    <property type="component" value="Chromosome 2"/>
</dbReference>
<keyword evidence="1" id="KW-0472">Membrane</keyword>